<sequence>MDIDHSIRIAPAPMAKVKSSIPTQIFAPVLARPPKNRVLAVDPHEGRCLIENCNPARAVKFAHCYPRHLTKDSARMTSLEYW</sequence>
<keyword evidence="2" id="KW-1185">Reference proteome</keyword>
<feature type="non-terminal residue" evidence="1">
    <location>
        <position position="82"/>
    </location>
</feature>
<protein>
    <submittedName>
        <fullName evidence="1">Uncharacterized protein</fullName>
    </submittedName>
</protein>
<comment type="caution">
    <text evidence="1">The sequence shown here is derived from an EMBL/GenBank/DDBJ whole genome shotgun (WGS) entry which is preliminary data.</text>
</comment>
<dbReference type="EMBL" id="WHUW01000004">
    <property type="protein sequence ID" value="KAF8447154.1"/>
    <property type="molecule type" value="Genomic_DNA"/>
</dbReference>
<gene>
    <name evidence="1" type="ORF">L210DRAFT_3525025</name>
</gene>
<evidence type="ECO:0000313" key="1">
    <source>
        <dbReference type="EMBL" id="KAF8447154.1"/>
    </source>
</evidence>
<dbReference type="AlphaFoldDB" id="A0AAD4C278"/>
<reference evidence="1" key="1">
    <citation type="submission" date="2019-10" db="EMBL/GenBank/DDBJ databases">
        <authorList>
            <consortium name="DOE Joint Genome Institute"/>
            <person name="Kuo A."/>
            <person name="Miyauchi S."/>
            <person name="Kiss E."/>
            <person name="Drula E."/>
            <person name="Kohler A."/>
            <person name="Sanchez-Garcia M."/>
            <person name="Andreopoulos B."/>
            <person name="Barry K.W."/>
            <person name="Bonito G."/>
            <person name="Buee M."/>
            <person name="Carver A."/>
            <person name="Chen C."/>
            <person name="Cichocki N."/>
            <person name="Clum A."/>
            <person name="Culley D."/>
            <person name="Crous P.W."/>
            <person name="Fauchery L."/>
            <person name="Girlanda M."/>
            <person name="Hayes R."/>
            <person name="Keri Z."/>
            <person name="LaButti K."/>
            <person name="Lipzen A."/>
            <person name="Lombard V."/>
            <person name="Magnuson J."/>
            <person name="Maillard F."/>
            <person name="Morin E."/>
            <person name="Murat C."/>
            <person name="Nolan M."/>
            <person name="Ohm R."/>
            <person name="Pangilinan J."/>
            <person name="Pereira M."/>
            <person name="Perotto S."/>
            <person name="Peter M."/>
            <person name="Riley R."/>
            <person name="Sitrit Y."/>
            <person name="Stielow B."/>
            <person name="Szollosi G."/>
            <person name="Zifcakova L."/>
            <person name="Stursova M."/>
            <person name="Spatafora J.W."/>
            <person name="Tedersoo L."/>
            <person name="Vaario L.-M."/>
            <person name="Yamada A."/>
            <person name="Yan M."/>
            <person name="Wang P."/>
            <person name="Xu J."/>
            <person name="Bruns T."/>
            <person name="Baldrian P."/>
            <person name="Vilgalys R."/>
            <person name="Henrissat B."/>
            <person name="Grigoriev I.V."/>
            <person name="Hibbett D."/>
            <person name="Nagy L.G."/>
            <person name="Martin F.M."/>
        </authorList>
    </citation>
    <scope>NUCLEOTIDE SEQUENCE</scope>
    <source>
        <strain evidence="1">BED1</strain>
    </source>
</reference>
<organism evidence="1 2">
    <name type="scientific">Boletus edulis BED1</name>
    <dbReference type="NCBI Taxonomy" id="1328754"/>
    <lineage>
        <taxon>Eukaryota</taxon>
        <taxon>Fungi</taxon>
        <taxon>Dikarya</taxon>
        <taxon>Basidiomycota</taxon>
        <taxon>Agaricomycotina</taxon>
        <taxon>Agaricomycetes</taxon>
        <taxon>Agaricomycetidae</taxon>
        <taxon>Boletales</taxon>
        <taxon>Boletineae</taxon>
        <taxon>Boletaceae</taxon>
        <taxon>Boletoideae</taxon>
        <taxon>Boletus</taxon>
    </lineage>
</organism>
<accession>A0AAD4C278</accession>
<dbReference type="Proteomes" id="UP001194468">
    <property type="component" value="Unassembled WGS sequence"/>
</dbReference>
<reference evidence="1" key="2">
    <citation type="journal article" date="2020" name="Nat. Commun.">
        <title>Large-scale genome sequencing of mycorrhizal fungi provides insights into the early evolution of symbiotic traits.</title>
        <authorList>
            <person name="Miyauchi S."/>
            <person name="Kiss E."/>
            <person name="Kuo A."/>
            <person name="Drula E."/>
            <person name="Kohler A."/>
            <person name="Sanchez-Garcia M."/>
            <person name="Morin E."/>
            <person name="Andreopoulos B."/>
            <person name="Barry K.W."/>
            <person name="Bonito G."/>
            <person name="Buee M."/>
            <person name="Carver A."/>
            <person name="Chen C."/>
            <person name="Cichocki N."/>
            <person name="Clum A."/>
            <person name="Culley D."/>
            <person name="Crous P.W."/>
            <person name="Fauchery L."/>
            <person name="Girlanda M."/>
            <person name="Hayes R.D."/>
            <person name="Keri Z."/>
            <person name="LaButti K."/>
            <person name="Lipzen A."/>
            <person name="Lombard V."/>
            <person name="Magnuson J."/>
            <person name="Maillard F."/>
            <person name="Murat C."/>
            <person name="Nolan M."/>
            <person name="Ohm R.A."/>
            <person name="Pangilinan J."/>
            <person name="Pereira M.F."/>
            <person name="Perotto S."/>
            <person name="Peter M."/>
            <person name="Pfister S."/>
            <person name="Riley R."/>
            <person name="Sitrit Y."/>
            <person name="Stielow J.B."/>
            <person name="Szollosi G."/>
            <person name="Zifcakova L."/>
            <person name="Stursova M."/>
            <person name="Spatafora J.W."/>
            <person name="Tedersoo L."/>
            <person name="Vaario L.M."/>
            <person name="Yamada A."/>
            <person name="Yan M."/>
            <person name="Wang P."/>
            <person name="Xu J."/>
            <person name="Bruns T."/>
            <person name="Baldrian P."/>
            <person name="Vilgalys R."/>
            <person name="Dunand C."/>
            <person name="Henrissat B."/>
            <person name="Grigoriev I.V."/>
            <person name="Hibbett D."/>
            <person name="Nagy L.G."/>
            <person name="Martin F.M."/>
        </authorList>
    </citation>
    <scope>NUCLEOTIDE SEQUENCE</scope>
    <source>
        <strain evidence="1">BED1</strain>
    </source>
</reference>
<evidence type="ECO:0000313" key="2">
    <source>
        <dbReference type="Proteomes" id="UP001194468"/>
    </source>
</evidence>
<proteinExistence type="predicted"/>
<name>A0AAD4C278_BOLED</name>